<comment type="caution">
    <text evidence="7">The sequence shown here is derived from an EMBL/GenBank/DDBJ whole genome shotgun (WGS) entry which is preliminary data.</text>
</comment>
<accession>A0A329MBL7</accession>
<feature type="domain" description="Helicase ATP-binding" evidence="5">
    <location>
        <begin position="342"/>
        <end position="494"/>
    </location>
</feature>
<dbReference type="PANTHER" id="PTHR30580:SF1">
    <property type="entry name" value="COMF OPERON PROTEIN 1"/>
    <property type="match status" value="1"/>
</dbReference>
<feature type="domain" description="Helicase C-terminal" evidence="6">
    <location>
        <begin position="527"/>
        <end position="685"/>
    </location>
</feature>
<evidence type="ECO:0000256" key="1">
    <source>
        <dbReference type="ARBA" id="ARBA00022741"/>
    </source>
</evidence>
<dbReference type="AlphaFoldDB" id="A0A329MBL7"/>
<name>A0A329MBL7_9BACL</name>
<dbReference type="PROSITE" id="PS51192">
    <property type="entry name" value="HELICASE_ATP_BIND_1"/>
    <property type="match status" value="1"/>
</dbReference>
<dbReference type="GO" id="GO:0006270">
    <property type="term" value="P:DNA replication initiation"/>
    <property type="evidence" value="ECO:0007669"/>
    <property type="project" value="TreeGrafter"/>
</dbReference>
<dbReference type="OrthoDB" id="2077914at2"/>
<dbReference type="InterPro" id="IPR011545">
    <property type="entry name" value="DEAD/DEAH_box_helicase_dom"/>
</dbReference>
<evidence type="ECO:0000259" key="6">
    <source>
        <dbReference type="PROSITE" id="PS51194"/>
    </source>
</evidence>
<keyword evidence="1" id="KW-0547">Nucleotide-binding</keyword>
<dbReference type="GO" id="GO:0005524">
    <property type="term" value="F:ATP binding"/>
    <property type="evidence" value="ECO:0007669"/>
    <property type="project" value="UniProtKB-KW"/>
</dbReference>
<feature type="compositionally biased region" description="Polar residues" evidence="4">
    <location>
        <begin position="323"/>
        <end position="340"/>
    </location>
</feature>
<dbReference type="SMART" id="SM00487">
    <property type="entry name" value="DEXDc"/>
    <property type="match status" value="1"/>
</dbReference>
<evidence type="ECO:0000259" key="5">
    <source>
        <dbReference type="PROSITE" id="PS51192"/>
    </source>
</evidence>
<organism evidence="7 8">
    <name type="scientific">Paenibacillus contaminans</name>
    <dbReference type="NCBI Taxonomy" id="450362"/>
    <lineage>
        <taxon>Bacteria</taxon>
        <taxon>Bacillati</taxon>
        <taxon>Bacillota</taxon>
        <taxon>Bacilli</taxon>
        <taxon>Bacillales</taxon>
        <taxon>Paenibacillaceae</taxon>
        <taxon>Paenibacillus</taxon>
    </lineage>
</organism>
<dbReference type="SMART" id="SM00490">
    <property type="entry name" value="HELICc"/>
    <property type="match status" value="1"/>
</dbReference>
<dbReference type="Gene3D" id="3.40.50.300">
    <property type="entry name" value="P-loop containing nucleotide triphosphate hydrolases"/>
    <property type="match status" value="2"/>
</dbReference>
<evidence type="ECO:0000256" key="2">
    <source>
        <dbReference type="ARBA" id="ARBA00022840"/>
    </source>
</evidence>
<dbReference type="Pfam" id="PF00271">
    <property type="entry name" value="Helicase_C"/>
    <property type="match status" value="1"/>
</dbReference>
<keyword evidence="2" id="KW-0067">ATP-binding</keyword>
<dbReference type="EMBL" id="QMFB01000019">
    <property type="protein sequence ID" value="RAV17391.1"/>
    <property type="molecule type" value="Genomic_DNA"/>
</dbReference>
<dbReference type="RefSeq" id="WP_113034242.1">
    <property type="nucleotide sequence ID" value="NZ_QMFB01000019.1"/>
</dbReference>
<evidence type="ECO:0000313" key="7">
    <source>
        <dbReference type="EMBL" id="RAV17391.1"/>
    </source>
</evidence>
<keyword evidence="7" id="KW-0378">Hydrolase</keyword>
<keyword evidence="3" id="KW-0238">DNA-binding</keyword>
<dbReference type="GO" id="GO:0043138">
    <property type="term" value="F:3'-5' DNA helicase activity"/>
    <property type="evidence" value="ECO:0007669"/>
    <property type="project" value="TreeGrafter"/>
</dbReference>
<dbReference type="InterPro" id="IPR001650">
    <property type="entry name" value="Helicase_C-like"/>
</dbReference>
<feature type="compositionally biased region" description="Polar residues" evidence="4">
    <location>
        <begin position="678"/>
        <end position="693"/>
    </location>
</feature>
<gene>
    <name evidence="7" type="ORF">DQG23_27505</name>
</gene>
<dbReference type="SUPFAM" id="SSF52540">
    <property type="entry name" value="P-loop containing nucleoside triphosphate hydrolases"/>
    <property type="match status" value="1"/>
</dbReference>
<evidence type="ECO:0000256" key="3">
    <source>
        <dbReference type="ARBA" id="ARBA00023125"/>
    </source>
</evidence>
<sequence>MKATLYAVKSGGEWSWRATPDFRIDLAYWLRQYDGPRDIVSLEPALSWGQAVWIRDTLNLRRLQPSQHQHVRRELTKRLRESGDGSQLLRNVKFKERPLSGESVHDFSGTDRSTAEKIAKLLQGRSLLPEELHSLLTAHGLGHVVDSWLPYVQLAALEGHVTLTNAVRCRENGWFWRRVRSYSCRRCGSGDKRMYWSRCLFCGTDCPYCEECLTMGRSRFCTLLILGEGSVTGEERDSVVSATGGRLLEERHMVRHARSYQAGAALGAKGAAAAQEMDGLAAHLRPWGLSPAQTEASGKALLFLKETAAGMKSNEDVRAKKGSASSHGRQALSGNASIHPNANVKEDRPSFLIWAVTGAGKTEMIYPLVSHELAAGRNVLIATPRRDVVLELMPRLAKAFPGEKIVTLYGGSKQRWEQGSVTLSTTHQLMRFWRRFDLVVIDELDAFPFHGNPVLEFAAIKACKEDGRYILLSATPPTALQEASSSGKLPHVKVPVRYHRHPLPGPVLLTSKPLRSWIKLNAVPKGVLLAMKASVARGAQLFIFVPAIVLVEPLVALLRRTFPELNVQGTSSKDEDRAEKVIGFREKRTDMLVTTTILERGVTVPKTDVFILGADSGLFNEAALVQMAGRAGRSKDDPFGYVYFIAYERTQAQRAAIRQIERMNRLAKEKGYLLDEGPQQQKHASQDSGEVQR</sequence>
<evidence type="ECO:0000313" key="8">
    <source>
        <dbReference type="Proteomes" id="UP000250369"/>
    </source>
</evidence>
<dbReference type="Proteomes" id="UP000250369">
    <property type="component" value="Unassembled WGS sequence"/>
</dbReference>
<keyword evidence="7" id="KW-0347">Helicase</keyword>
<reference evidence="7 8" key="1">
    <citation type="journal article" date="2009" name="Int. J. Syst. Evol. Microbiol.">
        <title>Paenibacillus contaminans sp. nov., isolated from a contaminated laboratory plate.</title>
        <authorList>
            <person name="Chou J.H."/>
            <person name="Lee J.H."/>
            <person name="Lin M.C."/>
            <person name="Chang P.S."/>
            <person name="Arun A.B."/>
            <person name="Young C.C."/>
            <person name="Chen W.M."/>
        </authorList>
    </citation>
    <scope>NUCLEOTIDE SEQUENCE [LARGE SCALE GENOMIC DNA]</scope>
    <source>
        <strain evidence="7 8">CKOBP-6</strain>
    </source>
</reference>
<dbReference type="GO" id="GO:0003677">
    <property type="term" value="F:DNA binding"/>
    <property type="evidence" value="ECO:0007669"/>
    <property type="project" value="UniProtKB-KW"/>
</dbReference>
<dbReference type="InterPro" id="IPR014001">
    <property type="entry name" value="Helicase_ATP-bd"/>
</dbReference>
<dbReference type="GO" id="GO:0006310">
    <property type="term" value="P:DNA recombination"/>
    <property type="evidence" value="ECO:0007669"/>
    <property type="project" value="TreeGrafter"/>
</dbReference>
<protein>
    <submittedName>
        <fullName evidence="7">DNA/RNA helicase</fullName>
    </submittedName>
</protein>
<dbReference type="Pfam" id="PF00270">
    <property type="entry name" value="DEAD"/>
    <property type="match status" value="1"/>
</dbReference>
<evidence type="ECO:0000256" key="4">
    <source>
        <dbReference type="SAM" id="MobiDB-lite"/>
    </source>
</evidence>
<dbReference type="InterPro" id="IPR027417">
    <property type="entry name" value="P-loop_NTPase"/>
</dbReference>
<dbReference type="PANTHER" id="PTHR30580">
    <property type="entry name" value="PRIMOSOMAL PROTEIN N"/>
    <property type="match status" value="1"/>
</dbReference>
<proteinExistence type="predicted"/>
<dbReference type="GO" id="GO:0006302">
    <property type="term" value="P:double-strand break repair"/>
    <property type="evidence" value="ECO:0007669"/>
    <property type="project" value="TreeGrafter"/>
</dbReference>
<keyword evidence="8" id="KW-1185">Reference proteome</keyword>
<feature type="region of interest" description="Disordered" evidence="4">
    <location>
        <begin position="671"/>
        <end position="693"/>
    </location>
</feature>
<dbReference type="PROSITE" id="PS51194">
    <property type="entry name" value="HELICASE_CTER"/>
    <property type="match status" value="1"/>
</dbReference>
<feature type="region of interest" description="Disordered" evidence="4">
    <location>
        <begin position="314"/>
        <end position="342"/>
    </location>
</feature>